<keyword evidence="3" id="KW-1185">Reference proteome</keyword>
<dbReference type="RefSeq" id="WP_145065607.1">
    <property type="nucleotide sequence ID" value="NZ_CP036287.1"/>
</dbReference>
<dbReference type="Gene3D" id="3.40.50.2000">
    <property type="entry name" value="Glycogen Phosphorylase B"/>
    <property type="match status" value="2"/>
</dbReference>
<dbReference type="InterPro" id="IPR050194">
    <property type="entry name" value="Glycosyltransferase_grp1"/>
</dbReference>
<dbReference type="PANTHER" id="PTHR45947">
    <property type="entry name" value="SULFOQUINOVOSYL TRANSFERASE SQD2"/>
    <property type="match status" value="1"/>
</dbReference>
<dbReference type="Pfam" id="PF13439">
    <property type="entry name" value="Glyco_transf_4"/>
    <property type="match status" value="1"/>
</dbReference>
<dbReference type="Pfam" id="PF13692">
    <property type="entry name" value="Glyco_trans_1_4"/>
    <property type="match status" value="1"/>
</dbReference>
<protein>
    <submittedName>
        <fullName evidence="2">2-deoxystreptamine glucosyltransferase</fullName>
        <ecNumber evidence="2">2.4.1.284</ecNumber>
    </submittedName>
</protein>
<keyword evidence="2" id="KW-0328">Glycosyltransferase</keyword>
<dbReference type="EC" id="2.4.1.284" evidence="2"/>
<organism evidence="2 3">
    <name type="scientific">Engelhardtia mirabilis</name>
    <dbReference type="NCBI Taxonomy" id="2528011"/>
    <lineage>
        <taxon>Bacteria</taxon>
        <taxon>Pseudomonadati</taxon>
        <taxon>Planctomycetota</taxon>
        <taxon>Planctomycetia</taxon>
        <taxon>Planctomycetia incertae sedis</taxon>
        <taxon>Engelhardtia</taxon>
    </lineage>
</organism>
<accession>A0A518BKC9</accession>
<gene>
    <name evidence="2" type="primary">kanF_3</name>
    <name evidence="2" type="ORF">Pla133_25140</name>
</gene>
<evidence type="ECO:0000313" key="3">
    <source>
        <dbReference type="Proteomes" id="UP000316921"/>
    </source>
</evidence>
<reference evidence="2 3" key="1">
    <citation type="submission" date="2019-02" db="EMBL/GenBank/DDBJ databases">
        <title>Deep-cultivation of Planctomycetes and their phenomic and genomic characterization uncovers novel biology.</title>
        <authorList>
            <person name="Wiegand S."/>
            <person name="Jogler M."/>
            <person name="Boedeker C."/>
            <person name="Pinto D."/>
            <person name="Vollmers J."/>
            <person name="Rivas-Marin E."/>
            <person name="Kohn T."/>
            <person name="Peeters S.H."/>
            <person name="Heuer A."/>
            <person name="Rast P."/>
            <person name="Oberbeckmann S."/>
            <person name="Bunk B."/>
            <person name="Jeske O."/>
            <person name="Meyerdierks A."/>
            <person name="Storesund J.E."/>
            <person name="Kallscheuer N."/>
            <person name="Luecker S."/>
            <person name="Lage O.M."/>
            <person name="Pohl T."/>
            <person name="Merkel B.J."/>
            <person name="Hornburger P."/>
            <person name="Mueller R.-W."/>
            <person name="Bruemmer F."/>
            <person name="Labrenz M."/>
            <person name="Spormann A.M."/>
            <person name="Op den Camp H."/>
            <person name="Overmann J."/>
            <person name="Amann R."/>
            <person name="Jetten M.S.M."/>
            <person name="Mascher T."/>
            <person name="Medema M.H."/>
            <person name="Devos D.P."/>
            <person name="Kaster A.-K."/>
            <person name="Ovreas L."/>
            <person name="Rohde M."/>
            <person name="Galperin M.Y."/>
            <person name="Jogler C."/>
        </authorList>
    </citation>
    <scope>NUCLEOTIDE SEQUENCE [LARGE SCALE GENOMIC DNA]</scope>
    <source>
        <strain evidence="2 3">Pla133</strain>
    </source>
</reference>
<evidence type="ECO:0000313" key="2">
    <source>
        <dbReference type="EMBL" id="QDU67431.1"/>
    </source>
</evidence>
<dbReference type="CDD" id="cd03794">
    <property type="entry name" value="GT4_WbuB-like"/>
    <property type="match status" value="1"/>
</dbReference>
<evidence type="ECO:0000259" key="1">
    <source>
        <dbReference type="Pfam" id="PF13439"/>
    </source>
</evidence>
<keyword evidence="2" id="KW-0808">Transferase</keyword>
<dbReference type="Proteomes" id="UP000316921">
    <property type="component" value="Chromosome"/>
</dbReference>
<dbReference type="GO" id="GO:0102318">
    <property type="term" value="F:2-deoxystreptamine glucosyltransferase activity"/>
    <property type="evidence" value="ECO:0007669"/>
    <property type="project" value="UniProtKB-EC"/>
</dbReference>
<sequence length="396" mass="43317">MKVLYHHRTQAEDGQAIHIRALQDALRSEGHEVHEVALVSQSESRGAAAELEQQRSRFGWIDRVPGFVRELAEYGYSAVARRRIVAAGRALRPDFIYERYAFGNFGGLWAARSLGVPFLLEVNSPMVLELGRTRGLSFPGLAARVENSVFRRSDRVCVVTRVLGDMLVELGVDPARILVTPNGVDLECYPQARDAALRRAARAELGLAPEPEGGGTVLGFVGYYRDWHRLDLAVAALAEPGLEQAELVLIGEGPAREGLEAAAARAGVTGRLHFAGRRSHERIPDLLAAFDVALLPAINPYASPLKLHEYMAAHLPTVAPDQPNLREVLENGRDAVLVPANDGDAFASALIELCRDAELRARLGAAARDTIESRDLTWRGNARRVVGAAQEELDRR</sequence>
<feature type="domain" description="Glycosyltransferase subfamily 4-like N-terminal" evidence="1">
    <location>
        <begin position="14"/>
        <end position="187"/>
    </location>
</feature>
<name>A0A518BKC9_9BACT</name>
<proteinExistence type="predicted"/>
<dbReference type="EMBL" id="CP036287">
    <property type="protein sequence ID" value="QDU67431.1"/>
    <property type="molecule type" value="Genomic_DNA"/>
</dbReference>
<dbReference type="PANTHER" id="PTHR45947:SF3">
    <property type="entry name" value="SULFOQUINOVOSYL TRANSFERASE SQD2"/>
    <property type="match status" value="1"/>
</dbReference>
<dbReference type="KEGG" id="pbap:Pla133_25140"/>
<dbReference type="InterPro" id="IPR028098">
    <property type="entry name" value="Glyco_trans_4-like_N"/>
</dbReference>
<dbReference type="SUPFAM" id="SSF53756">
    <property type="entry name" value="UDP-Glycosyltransferase/glycogen phosphorylase"/>
    <property type="match status" value="1"/>
</dbReference>
<dbReference type="AlphaFoldDB" id="A0A518BKC9"/>